<dbReference type="GO" id="GO:0055085">
    <property type="term" value="P:transmembrane transport"/>
    <property type="evidence" value="ECO:0007669"/>
    <property type="project" value="InterPro"/>
</dbReference>
<evidence type="ECO:0000256" key="1">
    <source>
        <dbReference type="ARBA" id="ARBA00004651"/>
    </source>
</evidence>
<evidence type="ECO:0000256" key="3">
    <source>
        <dbReference type="ARBA" id="ARBA00022475"/>
    </source>
</evidence>
<feature type="transmembrane region" description="Helical" evidence="7">
    <location>
        <begin position="102"/>
        <end position="124"/>
    </location>
</feature>
<keyword evidence="3" id="KW-1003">Cell membrane</keyword>
<dbReference type="InterPro" id="IPR035906">
    <property type="entry name" value="MetI-like_sf"/>
</dbReference>
<feature type="transmembrane region" description="Helical" evidence="7">
    <location>
        <begin position="226"/>
        <end position="244"/>
    </location>
</feature>
<evidence type="ECO:0000256" key="7">
    <source>
        <dbReference type="RuleBase" id="RU363032"/>
    </source>
</evidence>
<keyword evidence="5 7" id="KW-1133">Transmembrane helix</keyword>
<dbReference type="EMBL" id="LCDO01000038">
    <property type="protein sequence ID" value="KKS54222.1"/>
    <property type="molecule type" value="Genomic_DNA"/>
</dbReference>
<evidence type="ECO:0000256" key="6">
    <source>
        <dbReference type="ARBA" id="ARBA00023136"/>
    </source>
</evidence>
<evidence type="ECO:0000259" key="8">
    <source>
        <dbReference type="PROSITE" id="PS50928"/>
    </source>
</evidence>
<name>A0A0G0ZZW5_9BACT</name>
<accession>A0A0G0ZZW5</accession>
<dbReference type="Proteomes" id="UP000034837">
    <property type="component" value="Unassembled WGS sequence"/>
</dbReference>
<dbReference type="InterPro" id="IPR000515">
    <property type="entry name" value="MetI-like"/>
</dbReference>
<proteinExistence type="inferred from homology"/>
<evidence type="ECO:0000256" key="2">
    <source>
        <dbReference type="ARBA" id="ARBA00022448"/>
    </source>
</evidence>
<gene>
    <name evidence="9" type="ORF">UV20_C0038G0012</name>
</gene>
<organism evidence="9 10">
    <name type="scientific">Candidatus Magasanikbacteria bacterium GW2011_GWA2_42_32</name>
    <dbReference type="NCBI Taxonomy" id="1619039"/>
    <lineage>
        <taxon>Bacteria</taxon>
        <taxon>Candidatus Magasanikiibacteriota</taxon>
    </lineage>
</organism>
<feature type="transmembrane region" description="Helical" evidence="7">
    <location>
        <begin position="130"/>
        <end position="150"/>
    </location>
</feature>
<keyword evidence="2 7" id="KW-0813">Transport</keyword>
<dbReference type="CDD" id="cd06261">
    <property type="entry name" value="TM_PBP2"/>
    <property type="match status" value="1"/>
</dbReference>
<evidence type="ECO:0000313" key="9">
    <source>
        <dbReference type="EMBL" id="KKS54222.1"/>
    </source>
</evidence>
<dbReference type="Gene3D" id="1.10.3720.10">
    <property type="entry name" value="MetI-like"/>
    <property type="match status" value="1"/>
</dbReference>
<dbReference type="SUPFAM" id="SSF161098">
    <property type="entry name" value="MetI-like"/>
    <property type="match status" value="1"/>
</dbReference>
<comment type="similarity">
    <text evidence="7">Belongs to the binding-protein-dependent transport system permease family.</text>
</comment>
<evidence type="ECO:0000256" key="5">
    <source>
        <dbReference type="ARBA" id="ARBA00022989"/>
    </source>
</evidence>
<feature type="transmembrane region" description="Helical" evidence="7">
    <location>
        <begin position="68"/>
        <end position="90"/>
    </location>
</feature>
<dbReference type="AlphaFoldDB" id="A0A0G0ZZW5"/>
<dbReference type="PANTHER" id="PTHR30151:SF0">
    <property type="entry name" value="ABC TRANSPORTER PERMEASE PROTEIN MJ0413-RELATED"/>
    <property type="match status" value="1"/>
</dbReference>
<dbReference type="Pfam" id="PF00528">
    <property type="entry name" value="BPD_transp_1"/>
    <property type="match status" value="1"/>
</dbReference>
<keyword evidence="4 7" id="KW-0812">Transmembrane</keyword>
<dbReference type="PANTHER" id="PTHR30151">
    <property type="entry name" value="ALKANE SULFONATE ABC TRANSPORTER-RELATED, MEMBRANE SUBUNIT"/>
    <property type="match status" value="1"/>
</dbReference>
<feature type="transmembrane region" description="Helical" evidence="7">
    <location>
        <begin position="12"/>
        <end position="35"/>
    </location>
</feature>
<reference evidence="9 10" key="1">
    <citation type="journal article" date="2015" name="Nature">
        <title>rRNA introns, odd ribosomes, and small enigmatic genomes across a large radiation of phyla.</title>
        <authorList>
            <person name="Brown C.T."/>
            <person name="Hug L.A."/>
            <person name="Thomas B.C."/>
            <person name="Sharon I."/>
            <person name="Castelle C.J."/>
            <person name="Singh A."/>
            <person name="Wilkins M.J."/>
            <person name="Williams K.H."/>
            <person name="Banfield J.F."/>
        </authorList>
    </citation>
    <scope>NUCLEOTIDE SEQUENCE [LARGE SCALE GENOMIC DNA]</scope>
</reference>
<dbReference type="GO" id="GO:0005886">
    <property type="term" value="C:plasma membrane"/>
    <property type="evidence" value="ECO:0007669"/>
    <property type="project" value="UniProtKB-SubCell"/>
</dbReference>
<dbReference type="PATRIC" id="fig|1619039.3.peg.1351"/>
<feature type="transmembrane region" description="Helical" evidence="7">
    <location>
        <begin position="189"/>
        <end position="214"/>
    </location>
</feature>
<evidence type="ECO:0000256" key="4">
    <source>
        <dbReference type="ARBA" id="ARBA00022692"/>
    </source>
</evidence>
<keyword evidence="6 7" id="KW-0472">Membrane</keyword>
<comment type="caution">
    <text evidence="9">The sequence shown here is derived from an EMBL/GenBank/DDBJ whole genome shotgun (WGS) entry which is preliminary data.</text>
</comment>
<sequence>MILERKISKIQYISLAVFGLLIFLLVWSLLTYTGFVKSFFLPTPTKVLSSIISLITEGSLLSDIFASFYRILLGFLLSLVISLPLGISLGISRRFEALTEPLIAFIRYIPPSAFIPLAIIWFGIGDLEKVAILFLGVAPYLTLLIADIVISTKRELMEAALTLGASRKDIITKVVIPNSMPGIWDSFRLMIGAAWTFVIIAEIVGASSGLGHLMIESQRFLKTDNIFAAIVIIGILGLATDYFFKITYKIFFPWTEKSHA</sequence>
<evidence type="ECO:0000313" key="10">
    <source>
        <dbReference type="Proteomes" id="UP000034837"/>
    </source>
</evidence>
<dbReference type="PROSITE" id="PS50928">
    <property type="entry name" value="ABC_TM1"/>
    <property type="match status" value="1"/>
</dbReference>
<comment type="subcellular location">
    <subcellularLocation>
        <location evidence="1 7">Cell membrane</location>
        <topology evidence="1 7">Multi-pass membrane protein</topology>
    </subcellularLocation>
</comment>
<protein>
    <submittedName>
        <fullName evidence="9">ABC-type nitrate/sulfonate/bicarbonate transport system, permease component</fullName>
    </submittedName>
</protein>
<feature type="domain" description="ABC transmembrane type-1" evidence="8">
    <location>
        <begin position="64"/>
        <end position="244"/>
    </location>
</feature>